<keyword evidence="5" id="KW-1185">Reference proteome</keyword>
<organism evidence="4 5">
    <name type="scientific">Diaporthe australafricana</name>
    <dbReference type="NCBI Taxonomy" id="127596"/>
    <lineage>
        <taxon>Eukaryota</taxon>
        <taxon>Fungi</taxon>
        <taxon>Dikarya</taxon>
        <taxon>Ascomycota</taxon>
        <taxon>Pezizomycotina</taxon>
        <taxon>Sordariomycetes</taxon>
        <taxon>Sordariomycetidae</taxon>
        <taxon>Diaporthales</taxon>
        <taxon>Diaporthaceae</taxon>
        <taxon>Diaporthe</taxon>
    </lineage>
</organism>
<dbReference type="InterPro" id="IPR020476">
    <property type="entry name" value="Nudix_hydrolase"/>
</dbReference>
<dbReference type="PROSITE" id="PS51462">
    <property type="entry name" value="NUDIX"/>
    <property type="match status" value="1"/>
</dbReference>
<keyword evidence="1" id="KW-0378">Hydrolase</keyword>
<dbReference type="Gene3D" id="3.90.79.10">
    <property type="entry name" value="Nucleoside Triphosphate Pyrophosphohydrolase"/>
    <property type="match status" value="1"/>
</dbReference>
<dbReference type="InterPro" id="IPR015797">
    <property type="entry name" value="NUDIX_hydrolase-like_dom_sf"/>
</dbReference>
<evidence type="ECO:0000259" key="3">
    <source>
        <dbReference type="PROSITE" id="PS51462"/>
    </source>
</evidence>
<name>A0ABR3XER7_9PEZI</name>
<evidence type="ECO:0000313" key="5">
    <source>
        <dbReference type="Proteomes" id="UP001583177"/>
    </source>
</evidence>
<evidence type="ECO:0000313" key="4">
    <source>
        <dbReference type="EMBL" id="KAL1874443.1"/>
    </source>
</evidence>
<accession>A0ABR3XER7</accession>
<dbReference type="InterPro" id="IPR000086">
    <property type="entry name" value="NUDIX_hydrolase_dom"/>
</dbReference>
<gene>
    <name evidence="4" type="ORF">Daus18300_003461</name>
</gene>
<feature type="domain" description="Nudix hydrolase" evidence="3">
    <location>
        <begin position="48"/>
        <end position="207"/>
    </location>
</feature>
<dbReference type="Pfam" id="PF00293">
    <property type="entry name" value="NUDIX"/>
    <property type="match status" value="1"/>
</dbReference>
<dbReference type="SUPFAM" id="SSF55811">
    <property type="entry name" value="Nudix"/>
    <property type="match status" value="1"/>
</dbReference>
<evidence type="ECO:0000256" key="2">
    <source>
        <dbReference type="SAM" id="MobiDB-lite"/>
    </source>
</evidence>
<sequence length="240" mass="26683">MSSNRVIQESPMNHLGPAISTDTPAKTADAQDWNVYVRCNTCGQSHFGAGGAAGLLLVRRDYSLPGHPATHIVMQHRDDFTSGGRQDLTSPDEEPWGIPGGALEYGETPRQAAIREASEEVSLPFDCARGDSPLIAAREKIVLARHEAWKYTTFIADVLRDFEPRMPPDDFESFSVEWVPIDQVGVGRFSPLLPAFLDAWPTLRAMIQRVDRPGASREVYLKRRLTSTLFGLEPVQSRHE</sequence>
<proteinExistence type="predicted"/>
<dbReference type="Proteomes" id="UP001583177">
    <property type="component" value="Unassembled WGS sequence"/>
</dbReference>
<comment type="caution">
    <text evidence="4">The sequence shown here is derived from an EMBL/GenBank/DDBJ whole genome shotgun (WGS) entry which is preliminary data.</text>
</comment>
<protein>
    <recommendedName>
        <fullName evidence="3">Nudix hydrolase domain-containing protein</fullName>
    </recommendedName>
</protein>
<reference evidence="4 5" key="1">
    <citation type="journal article" date="2024" name="IMA Fungus">
        <title>IMA Genome - F19 : A genome assembly and annotation guide to empower mycologists, including annotated draft genome sequences of Ceratocystis pirilliformis, Diaporthe australafricana, Fusarium ophioides, Paecilomyces lecythidis, and Sporothrix stenoceras.</title>
        <authorList>
            <person name="Aylward J."/>
            <person name="Wilson A.M."/>
            <person name="Visagie C.M."/>
            <person name="Spraker J."/>
            <person name="Barnes I."/>
            <person name="Buitendag C."/>
            <person name="Ceriani C."/>
            <person name="Del Mar Angel L."/>
            <person name="du Plessis D."/>
            <person name="Fuchs T."/>
            <person name="Gasser K."/>
            <person name="Kramer D."/>
            <person name="Li W."/>
            <person name="Munsamy K."/>
            <person name="Piso A."/>
            <person name="Price J.L."/>
            <person name="Sonnekus B."/>
            <person name="Thomas C."/>
            <person name="van der Nest A."/>
            <person name="van Dijk A."/>
            <person name="van Heerden A."/>
            <person name="van Vuuren N."/>
            <person name="Yilmaz N."/>
            <person name="Duong T.A."/>
            <person name="van der Merwe N.A."/>
            <person name="Wingfield M.J."/>
            <person name="Wingfield B.D."/>
        </authorList>
    </citation>
    <scope>NUCLEOTIDE SEQUENCE [LARGE SCALE GENOMIC DNA]</scope>
    <source>
        <strain evidence="4 5">CMW 18300</strain>
    </source>
</reference>
<feature type="region of interest" description="Disordered" evidence="2">
    <location>
        <begin position="1"/>
        <end position="25"/>
    </location>
</feature>
<dbReference type="PRINTS" id="PR00502">
    <property type="entry name" value="NUDIXFAMILY"/>
</dbReference>
<evidence type="ECO:0000256" key="1">
    <source>
        <dbReference type="ARBA" id="ARBA00022801"/>
    </source>
</evidence>
<dbReference type="EMBL" id="JAWRVE010000022">
    <property type="protein sequence ID" value="KAL1874443.1"/>
    <property type="molecule type" value="Genomic_DNA"/>
</dbReference>
<feature type="compositionally biased region" description="Polar residues" evidence="2">
    <location>
        <begin position="1"/>
        <end position="11"/>
    </location>
</feature>